<reference evidence="4 5" key="1">
    <citation type="journal article" date="2016" name="Int. J. Syst. Evol. Microbiol.">
        <title>Chitinibacter fontanus sp. nov., isolated from a spring.</title>
        <authorList>
            <person name="Sheu S.Y."/>
            <person name="Li Y.S."/>
            <person name="Young C.C."/>
            <person name="Chen W.M."/>
        </authorList>
    </citation>
    <scope>NUCLEOTIDE SEQUENCE [LARGE SCALE GENOMIC DNA]</scope>
    <source>
        <strain evidence="4 5">STM-7</strain>
    </source>
</reference>
<keyword evidence="5" id="KW-1185">Reference proteome</keyword>
<dbReference type="InterPro" id="IPR016181">
    <property type="entry name" value="Acyl_CoA_acyltransferase"/>
</dbReference>
<evidence type="ECO:0000259" key="3">
    <source>
        <dbReference type="PROSITE" id="PS51186"/>
    </source>
</evidence>
<evidence type="ECO:0000256" key="2">
    <source>
        <dbReference type="ARBA" id="ARBA00023315"/>
    </source>
</evidence>
<dbReference type="RefSeq" id="WP_180305834.1">
    <property type="nucleotide sequence ID" value="NZ_CP058952.1"/>
</dbReference>
<gene>
    <name evidence="4" type="ORF">HZU75_09375</name>
</gene>
<dbReference type="Pfam" id="PF00583">
    <property type="entry name" value="Acetyltransf_1"/>
    <property type="match status" value="1"/>
</dbReference>
<dbReference type="PROSITE" id="PS51186">
    <property type="entry name" value="GNAT"/>
    <property type="match status" value="1"/>
</dbReference>
<evidence type="ECO:0000313" key="4">
    <source>
        <dbReference type="EMBL" id="QLI81725.1"/>
    </source>
</evidence>
<dbReference type="PANTHER" id="PTHR43420">
    <property type="entry name" value="ACETYLTRANSFERASE"/>
    <property type="match status" value="1"/>
</dbReference>
<dbReference type="KEGG" id="cfon:HZU75_09375"/>
<dbReference type="GO" id="GO:0016747">
    <property type="term" value="F:acyltransferase activity, transferring groups other than amino-acyl groups"/>
    <property type="evidence" value="ECO:0007669"/>
    <property type="project" value="InterPro"/>
</dbReference>
<dbReference type="PANTHER" id="PTHR43420:SF12">
    <property type="entry name" value="N-ACETYLTRANSFERASE DOMAIN-CONTAINING PROTEIN"/>
    <property type="match status" value="1"/>
</dbReference>
<dbReference type="SUPFAM" id="SSF55729">
    <property type="entry name" value="Acyl-CoA N-acyltransferases (Nat)"/>
    <property type="match status" value="1"/>
</dbReference>
<organism evidence="4 5">
    <name type="scientific">Chitinibacter fontanus</name>
    <dbReference type="NCBI Taxonomy" id="1737446"/>
    <lineage>
        <taxon>Bacteria</taxon>
        <taxon>Pseudomonadati</taxon>
        <taxon>Pseudomonadota</taxon>
        <taxon>Betaproteobacteria</taxon>
        <taxon>Neisseriales</taxon>
        <taxon>Chitinibacteraceae</taxon>
        <taxon>Chitinibacter</taxon>
    </lineage>
</organism>
<dbReference type="Gene3D" id="3.40.630.30">
    <property type="match status" value="1"/>
</dbReference>
<dbReference type="InterPro" id="IPR050680">
    <property type="entry name" value="YpeA/RimI_acetyltransf"/>
</dbReference>
<feature type="domain" description="N-acetyltransferase" evidence="3">
    <location>
        <begin position="1"/>
        <end position="161"/>
    </location>
</feature>
<dbReference type="CDD" id="cd04301">
    <property type="entry name" value="NAT_SF"/>
    <property type="match status" value="1"/>
</dbReference>
<sequence length="166" mass="18433">MHIEALNDWAAIEPFLPLIGYAEYTAYDHQRAEHQQWLTTKIQRQLFCGVQFFGARNAAGAPAGAISVWLETRPSDLCGGWQSAEIQQVAVSPQHQRQGLGSQLLHTVENWLAGKNVYCLYLSTYPADFDVIAFYGKNGYLPSGCLPDVYGPGLEGKLFLRKVLTA</sequence>
<dbReference type="Proteomes" id="UP000510822">
    <property type="component" value="Chromosome"/>
</dbReference>
<proteinExistence type="predicted"/>
<protein>
    <submittedName>
        <fullName evidence="4">GNAT family N-acetyltransferase</fullName>
    </submittedName>
</protein>
<keyword evidence="2" id="KW-0012">Acyltransferase</keyword>
<accession>A0A7D5ZCT4</accession>
<dbReference type="EMBL" id="CP058952">
    <property type="protein sequence ID" value="QLI81725.1"/>
    <property type="molecule type" value="Genomic_DNA"/>
</dbReference>
<keyword evidence="1 4" id="KW-0808">Transferase</keyword>
<evidence type="ECO:0000256" key="1">
    <source>
        <dbReference type="ARBA" id="ARBA00022679"/>
    </source>
</evidence>
<dbReference type="InterPro" id="IPR000182">
    <property type="entry name" value="GNAT_dom"/>
</dbReference>
<evidence type="ECO:0000313" key="5">
    <source>
        <dbReference type="Proteomes" id="UP000510822"/>
    </source>
</evidence>
<dbReference type="AlphaFoldDB" id="A0A7D5ZCT4"/>
<name>A0A7D5ZCT4_9NEIS</name>